<keyword evidence="7" id="KW-0472">Membrane</keyword>
<dbReference type="FunFam" id="2.60.220.30:FF:000009">
    <property type="entry name" value="Ankyrin 2, isoform G"/>
    <property type="match status" value="1"/>
</dbReference>
<dbReference type="FunFam" id="1.25.40.20:FF:000095">
    <property type="entry name" value="Ankyrin 2, isoform J"/>
    <property type="match status" value="1"/>
</dbReference>
<dbReference type="PROSITE" id="PS50017">
    <property type="entry name" value="DEATH_DOMAIN"/>
    <property type="match status" value="1"/>
</dbReference>
<feature type="compositionally biased region" description="Basic residues" evidence="10">
    <location>
        <begin position="2119"/>
        <end position="2131"/>
    </location>
</feature>
<feature type="domain" description="ZU5" evidence="12">
    <location>
        <begin position="993"/>
        <end position="1122"/>
    </location>
</feature>
<feature type="repeat" description="ANK" evidence="9">
    <location>
        <begin position="212"/>
        <end position="244"/>
    </location>
</feature>
<feature type="domain" description="ZU5" evidence="12">
    <location>
        <begin position="1150"/>
        <end position="1302"/>
    </location>
</feature>
<dbReference type="PROSITE" id="PS50088">
    <property type="entry name" value="ANK_REPEAT"/>
    <property type="match status" value="18"/>
</dbReference>
<dbReference type="PROSITE" id="PS50297">
    <property type="entry name" value="ANK_REP_REGION"/>
    <property type="match status" value="18"/>
</dbReference>
<dbReference type="Pfam" id="PF17809">
    <property type="entry name" value="UPA_2"/>
    <property type="match status" value="1"/>
</dbReference>
<dbReference type="Pfam" id="PF00791">
    <property type="entry name" value="ZU5"/>
    <property type="match status" value="1"/>
</dbReference>
<keyword evidence="8" id="KW-0206">Cytoskeleton</keyword>
<keyword evidence="5" id="KW-0677">Repeat</keyword>
<reference evidence="14" key="1">
    <citation type="submission" date="2022-11" db="UniProtKB">
        <authorList>
            <consortium name="WormBaseParasite"/>
        </authorList>
    </citation>
    <scope>IDENTIFICATION</scope>
</reference>
<evidence type="ECO:0000256" key="7">
    <source>
        <dbReference type="ARBA" id="ARBA00023136"/>
    </source>
</evidence>
<feature type="region of interest" description="Disordered" evidence="10">
    <location>
        <begin position="2353"/>
        <end position="2376"/>
    </location>
</feature>
<dbReference type="Gene3D" id="1.25.40.20">
    <property type="entry name" value="Ankyrin repeat-containing domain"/>
    <property type="match status" value="5"/>
</dbReference>
<feature type="domain" description="Death" evidence="11">
    <location>
        <begin position="1547"/>
        <end position="1624"/>
    </location>
</feature>
<organism evidence="13 14">
    <name type="scientific">Echinococcus canadensis</name>
    <dbReference type="NCBI Taxonomy" id="519352"/>
    <lineage>
        <taxon>Eukaryota</taxon>
        <taxon>Metazoa</taxon>
        <taxon>Spiralia</taxon>
        <taxon>Lophotrochozoa</taxon>
        <taxon>Platyhelminthes</taxon>
        <taxon>Cestoda</taxon>
        <taxon>Eucestoda</taxon>
        <taxon>Cyclophyllidea</taxon>
        <taxon>Taeniidae</taxon>
        <taxon>Echinococcus</taxon>
        <taxon>Echinococcus canadensis group</taxon>
    </lineage>
</organism>
<feature type="region of interest" description="Disordered" evidence="10">
    <location>
        <begin position="2115"/>
        <end position="2182"/>
    </location>
</feature>
<keyword evidence="6 9" id="KW-0040">ANK repeat</keyword>
<feature type="repeat" description="ANK" evidence="9">
    <location>
        <begin position="542"/>
        <end position="564"/>
    </location>
</feature>
<dbReference type="PANTHER" id="PTHR24123:SF141">
    <property type="entry name" value="ANKYRIN 2, ISOFORM U"/>
    <property type="match status" value="1"/>
</dbReference>
<dbReference type="InterPro" id="IPR051165">
    <property type="entry name" value="Multifunctional_ANK_Repeat"/>
</dbReference>
<feature type="repeat" description="ANK" evidence="9">
    <location>
        <begin position="577"/>
        <end position="609"/>
    </location>
</feature>
<dbReference type="InterPro" id="IPR011029">
    <property type="entry name" value="DEATH-like_dom_sf"/>
</dbReference>
<feature type="repeat" description="ANK" evidence="9">
    <location>
        <begin position="344"/>
        <end position="376"/>
    </location>
</feature>
<feature type="repeat" description="ANK" evidence="9">
    <location>
        <begin position="116"/>
        <end position="148"/>
    </location>
</feature>
<keyword evidence="3" id="KW-0963">Cytoplasm</keyword>
<dbReference type="InterPro" id="IPR000906">
    <property type="entry name" value="ZU5_dom"/>
</dbReference>
<dbReference type="Gene3D" id="2.60.40.2660">
    <property type="match status" value="1"/>
</dbReference>
<comment type="subcellular location">
    <subcellularLocation>
        <location evidence="1">Cytoplasm</location>
        <location evidence="1">Cytoskeleton</location>
    </subcellularLocation>
    <subcellularLocation>
        <location evidence="2">Membrane</location>
    </subcellularLocation>
</comment>
<feature type="repeat" description="ANK" evidence="9">
    <location>
        <begin position="311"/>
        <end position="343"/>
    </location>
</feature>
<dbReference type="Gene3D" id="2.60.220.30">
    <property type="match status" value="2"/>
</dbReference>
<feature type="repeat" description="ANK" evidence="9">
    <location>
        <begin position="476"/>
        <end position="508"/>
    </location>
</feature>
<keyword evidence="13" id="KW-1185">Reference proteome</keyword>
<dbReference type="GO" id="GO:0016020">
    <property type="term" value="C:membrane"/>
    <property type="evidence" value="ECO:0007669"/>
    <property type="project" value="UniProtKB-SubCell"/>
</dbReference>
<dbReference type="InterPro" id="IPR036770">
    <property type="entry name" value="Ankyrin_rpt-contain_sf"/>
</dbReference>
<feature type="compositionally biased region" description="Low complexity" evidence="10">
    <location>
        <begin position="2146"/>
        <end position="2178"/>
    </location>
</feature>
<dbReference type="WBParaSite" id="maker-E.canG7_contigs_3230-snap-gene-2.38-mRNA-1">
    <property type="protein sequence ID" value="maker-E.canG7_contigs_3230-snap-gene-2.38-mRNA-1"/>
    <property type="gene ID" value="EcG7_00954"/>
</dbReference>
<dbReference type="SUPFAM" id="SSF48403">
    <property type="entry name" value="Ankyrin repeat"/>
    <property type="match status" value="3"/>
</dbReference>
<name>A0A915EXY0_9CEST</name>
<feature type="repeat" description="ANK" evidence="9">
    <location>
        <begin position="630"/>
        <end position="662"/>
    </location>
</feature>
<dbReference type="InterPro" id="IPR000488">
    <property type="entry name" value="Death_dom"/>
</dbReference>
<evidence type="ECO:0000313" key="13">
    <source>
        <dbReference type="Proteomes" id="UP000887562"/>
    </source>
</evidence>
<feature type="repeat" description="ANK" evidence="9">
    <location>
        <begin position="245"/>
        <end position="277"/>
    </location>
</feature>
<feature type="repeat" description="ANK" evidence="9">
    <location>
        <begin position="443"/>
        <end position="475"/>
    </location>
</feature>
<evidence type="ECO:0000256" key="9">
    <source>
        <dbReference type="PROSITE-ProRule" id="PRU00023"/>
    </source>
</evidence>
<dbReference type="Pfam" id="PF00023">
    <property type="entry name" value="Ank"/>
    <property type="match status" value="3"/>
</dbReference>
<dbReference type="PRINTS" id="PR01415">
    <property type="entry name" value="ANKYRIN"/>
</dbReference>
<proteinExistence type="predicted"/>
<dbReference type="SMART" id="SM00218">
    <property type="entry name" value="ZU5"/>
    <property type="match status" value="1"/>
</dbReference>
<feature type="repeat" description="ANK" evidence="9">
    <location>
        <begin position="50"/>
        <end position="82"/>
    </location>
</feature>
<evidence type="ECO:0000259" key="12">
    <source>
        <dbReference type="PROSITE" id="PS51145"/>
    </source>
</evidence>
<dbReference type="SUPFAM" id="SSF47986">
    <property type="entry name" value="DEATH domain"/>
    <property type="match status" value="1"/>
</dbReference>
<sequence length="2406" mass="258382">MTKGTDPQHGSTKRGGESGENLLRAARAGDLKKVLDLINSGVNINATNPTGLTALHLAAKEGHTAVVKELILHGADVNATSKKGNTPLHIASLAGHLGVVRSLLDANANPNCQSVVGFTPLYMAAQENHLDVVILLLNKGANQSLTTEDGFTPLAVALQQGHDRVVATLLERDTRSRGGLPALHVAARKDDVNAANLLLMSPDANVNHQSQPGFTALHIAAHYGSTNVGALLIQRGADVNFQAKNNITPLHVAAKWGRVAMVKLLLDNGASVDSRTRDGLTPLHCAARSGYNNVCTMLIDSGCNPSAKTRNGLTPLHMAAQGNHDEVTCNLIARGASLQATTGDFLNPLHVAAHCGNLKVARILVEKGCDMNARALNGFTPLHIACKKNKIPVVELLLNRGAQISSTTEAGLTPLHVAAFIGSPDLVRLLLEHGASVEQATMRGETPLHLGARSCNLEVAELLLTHGAAVDAKAKDEQTPLHIATLCGSADMVLLLLKFGANPNMTTRDAYTVLHIAAKDGRADIVQCLLASGADPDARTRRGFCPLHLAAKRGRAEAARTLLQVMHPELVNAVGRNGLTPLHMAAHYNHVPLVQLLLEFGAEADRPDLAALLLANDRDPIRSTNRESRCGFTPLHLAAQEGNSDMVGLLLLNGADAEHKAKNGVTPMHLAALEDHVTVAQQLVHEGAQATAMTQAGYTPLHTTCYAGRLNMARFLVALATSDINAATNTGFTPLHLAAQQGHSDIVYLLLEHGADPNARNSQGLTAAQIARHQHYLTIFDTLRTVTTVITNWDDVKETYDTDILLDLPEIVTTAKEAAEAVESDEEGMALSRKVGRTTAYPSQYQAEYVKTSSQAANTLHPSESAYENDLIWGEMEYLSQPLQGVPNRESIKASEDVTSLTGFTDTVAFSTESPTMQTGQYLLEFPSDEQVLHETSVVPQHNTSLSATLTSDLHMGESSRVLAGPGDNLDAEWEMETEPVMSTSKKPLAGGFLVSFLVDARGGLLESKRYPGMRFIIPPNASVGPLRIICRLLRYPSYAIQPPLNDGEGLACRLIEVGPVGVRFNAPILIEVPYCASLRSSQREIVVLRSENGEIWKEHPVDPTDQAVQDSLGEYFVDATPSTELRRRRVHRILTSTIPQYFALITRTRQDLVIVGPDGYVLTSSVDPQVKVTFPRGALQKKIRVGLQVQTVDPGLVAACLGSPRIAVSPIVTIEPRRRKFHRPIVVFIPLPTVAGKGAQQQQKGQAPPDLSTVRLLCSITGGTAPAIWEDITGSSPFSLQKDCVSFTTTVSARLWLIDCPNLSEVSEMAMRVYSEATAVPYLGRFVVYARRHHPEEARIRCVCLTDDSEQKTLECQEGFEVVARSGEGGVSSKLPTTSADSEGLVEFLHNRPVWLETAGNLVPVAASHAASTTDITTVVDQLRFPSIRAFEENRLNVLLRIKDLNSPPAGHLAFMPQQRQPGGVSVNPLCVLDLLLPRMVASSISETEVSARRHSSQKDTATAATGTGAIAASLENFFNSNVKHSSSDEGLVESIARSDLDVKKVADNLGADWVYLAPYLGLSAQDVSDIRANGVDSDYKMALTCLTLWQERAGPQATGTALARALKQAGREDVLRQSMQNISLVQTDPELSHALRSLEAADKAPTVEQVEGEKAKEVITEKVEVEAKPHQGVIKPAIVDDGVLEMAISPPTEASPQHKETSSEERKAALEALAVQLNEDSFELPSAAGPADTDDTDGVSEKEVVAEAVKRNVQLESAVPAFLLEEMRQQEDTTSTLDAAPRNEPFDIDVDTASTTAVVGVEGSTLISTPTDANARKPSVHTELTISGLTQPTLERTPEMASEDGKSLWIAPGGAKESSTNGDLEAKAEVEQAVATESVEAQGDVIIQPVAVPMCGVSEATWGRAQSPPPSPDFDIPLIVPTVVERLGFGGSLDSSNTMYTEAKSPQYLPPQESDFIGPPTPPERTYSHFQHHHSPVQLGSAASPSLSSSTHLSITRTILKKPLDRPLPPYVPPHLTEMDISPAESTETFRADFTTQEDYTILPTAPTDSIISGEFVLVRQTIDDSNTPRVKQDTKMIVPVPLHATTSLGQGPLIGPGKCRVTTESRQQAFLDGHFRLRRSAASSRRHEKKEEVEQSPPEPPRRTTSLRSGSTSTLAMPLRPRQSSRSPIPAASSPEDSQLQSIPLYVANPLVESPVVDSYIESYLVSSSLPLPFPFTTNNLPLTPIPEASEFSLRSSFASTVATGPIGSSNGSIPRSTGRRIRDISSAQLTPLPPNSLRSSLENNPFDQLVENQMKGGFTGPSSLGSSSLNEFLRLEEQESLTDDLEKQLMEGQGDDRSLVESVVEGMRNVEEGEGETTSLSRSLGPSILMGTDSTSMLSSSFEMAPPFASLAHPGAGMGGST</sequence>
<dbReference type="Gene3D" id="1.10.533.10">
    <property type="entry name" value="Death Domain, Fas"/>
    <property type="match status" value="1"/>
</dbReference>
<evidence type="ECO:0000256" key="8">
    <source>
        <dbReference type="ARBA" id="ARBA00023212"/>
    </source>
</evidence>
<dbReference type="Proteomes" id="UP000887562">
    <property type="component" value="Unplaced"/>
</dbReference>
<feature type="region of interest" description="Disordered" evidence="10">
    <location>
        <begin position="1"/>
        <end position="20"/>
    </location>
</feature>
<dbReference type="SMART" id="SM00248">
    <property type="entry name" value="ANK"/>
    <property type="match status" value="22"/>
</dbReference>
<feature type="repeat" description="ANK" evidence="9">
    <location>
        <begin position="663"/>
        <end position="695"/>
    </location>
</feature>
<feature type="repeat" description="ANK" evidence="9">
    <location>
        <begin position="730"/>
        <end position="762"/>
    </location>
</feature>
<evidence type="ECO:0000313" key="14">
    <source>
        <dbReference type="WBParaSite" id="maker-E.canG7_contigs_3230-snap-gene-2.38-mRNA-1"/>
    </source>
</evidence>
<keyword evidence="4" id="KW-0597">Phosphoprotein</keyword>
<accession>A0A915EXY0</accession>
<dbReference type="SMART" id="SM00005">
    <property type="entry name" value="DEATH"/>
    <property type="match status" value="1"/>
</dbReference>
<evidence type="ECO:0000256" key="10">
    <source>
        <dbReference type="SAM" id="MobiDB-lite"/>
    </source>
</evidence>
<evidence type="ECO:0000256" key="2">
    <source>
        <dbReference type="ARBA" id="ARBA00004370"/>
    </source>
</evidence>
<dbReference type="InterPro" id="IPR040745">
    <property type="entry name" value="Ankyrin_UPA"/>
</dbReference>
<dbReference type="FunFam" id="1.25.40.20:FF:000003">
    <property type="entry name" value="Ankyrin, isoform B"/>
    <property type="match status" value="1"/>
</dbReference>
<protein>
    <submittedName>
        <fullName evidence="14">Ankyrin-2</fullName>
    </submittedName>
</protein>
<feature type="repeat" description="ANK" evidence="9">
    <location>
        <begin position="509"/>
        <end position="541"/>
    </location>
</feature>
<feature type="repeat" description="ANK" evidence="9">
    <location>
        <begin position="410"/>
        <end position="442"/>
    </location>
</feature>
<evidence type="ECO:0000256" key="5">
    <source>
        <dbReference type="ARBA" id="ARBA00022737"/>
    </source>
</evidence>
<evidence type="ECO:0000256" key="3">
    <source>
        <dbReference type="ARBA" id="ARBA00022490"/>
    </source>
</evidence>
<dbReference type="Pfam" id="PF00531">
    <property type="entry name" value="Death"/>
    <property type="match status" value="1"/>
</dbReference>
<feature type="repeat" description="ANK" evidence="9">
    <location>
        <begin position="278"/>
        <end position="310"/>
    </location>
</feature>
<evidence type="ECO:0000256" key="4">
    <source>
        <dbReference type="ARBA" id="ARBA00022553"/>
    </source>
</evidence>
<dbReference type="GO" id="GO:0005856">
    <property type="term" value="C:cytoskeleton"/>
    <property type="evidence" value="ECO:0007669"/>
    <property type="project" value="UniProtKB-SubCell"/>
</dbReference>
<evidence type="ECO:0000256" key="6">
    <source>
        <dbReference type="ARBA" id="ARBA00023043"/>
    </source>
</evidence>
<dbReference type="PROSITE" id="PS51145">
    <property type="entry name" value="ZU5"/>
    <property type="match status" value="2"/>
</dbReference>
<dbReference type="Pfam" id="PF13857">
    <property type="entry name" value="Ank_5"/>
    <property type="match status" value="2"/>
</dbReference>
<dbReference type="GO" id="GO:0007165">
    <property type="term" value="P:signal transduction"/>
    <property type="evidence" value="ECO:0007669"/>
    <property type="project" value="InterPro"/>
</dbReference>
<feature type="region of interest" description="Disordered" evidence="10">
    <location>
        <begin position="1947"/>
        <end position="1990"/>
    </location>
</feature>
<dbReference type="Pfam" id="PF12796">
    <property type="entry name" value="Ank_2"/>
    <property type="match status" value="5"/>
</dbReference>
<feature type="repeat" description="ANK" evidence="9">
    <location>
        <begin position="83"/>
        <end position="115"/>
    </location>
</feature>
<feature type="repeat" description="ANK" evidence="9">
    <location>
        <begin position="377"/>
        <end position="409"/>
    </location>
</feature>
<evidence type="ECO:0000256" key="1">
    <source>
        <dbReference type="ARBA" id="ARBA00004245"/>
    </source>
</evidence>
<dbReference type="InterPro" id="IPR002110">
    <property type="entry name" value="Ankyrin_rpt"/>
</dbReference>
<dbReference type="PANTHER" id="PTHR24123">
    <property type="entry name" value="ANKYRIN REPEAT-CONTAINING"/>
    <property type="match status" value="1"/>
</dbReference>
<evidence type="ECO:0000259" key="11">
    <source>
        <dbReference type="PROSITE" id="PS50017"/>
    </source>
</evidence>